<comment type="caution">
    <text evidence="2">The sequence shown here is derived from an EMBL/GenBank/DDBJ whole genome shotgun (WGS) entry which is preliminary data.</text>
</comment>
<evidence type="ECO:0000259" key="1">
    <source>
        <dbReference type="Pfam" id="PF25597"/>
    </source>
</evidence>
<sequence length="276" mass="31763">MSATKALNGITPHEKLFGKKPVVRNLHVCGSVVFHFIPKKKRKTKLDMRFDPGIFLGCAKRSLGYRILDLCTGNLVERRDVVFHEDMAADPKYVRDLINNRYFSTEHELPEQIDVVSLPVSRVHLPLDEFNGWDDDDDSLLRKKNSESARLSGVTESHTEKDFLLDELLSKLEDSNIEKPNKNKVKAEKAAAQESAGEAIRRLAVERLKRKREGERDEVSDSPSKGKKLAKLVDLLREQKKQEMAARQKQWVQERLDRQATETRFMQLLEMLAKRS</sequence>
<keyword evidence="3" id="KW-1185">Reference proteome</keyword>
<protein>
    <recommendedName>
        <fullName evidence="1">Retroviral polymerase SH3-like domain-containing protein</fullName>
    </recommendedName>
</protein>
<reference evidence="2 3" key="1">
    <citation type="submission" date="2018-08" db="EMBL/GenBank/DDBJ databases">
        <title>Genomic investigation of the strawberry pathogen Phytophthora fragariae indicates pathogenicity is determined by transcriptional variation in three key races.</title>
        <authorList>
            <person name="Adams T.M."/>
            <person name="Armitage A.D."/>
            <person name="Sobczyk M.K."/>
            <person name="Bates H.J."/>
            <person name="Dunwell J.M."/>
            <person name="Nellist C.F."/>
            <person name="Harrison R.J."/>
        </authorList>
    </citation>
    <scope>NUCLEOTIDE SEQUENCE [LARGE SCALE GENOMIC DNA]</scope>
    <source>
        <strain evidence="2 3">SCRP333</strain>
    </source>
</reference>
<evidence type="ECO:0000313" key="2">
    <source>
        <dbReference type="EMBL" id="KAE9324758.1"/>
    </source>
</evidence>
<name>A0A6A4ELF4_9STRA</name>
<dbReference type="AlphaFoldDB" id="A0A6A4ELF4"/>
<organism evidence="2 3">
    <name type="scientific">Phytophthora rubi</name>
    <dbReference type="NCBI Taxonomy" id="129364"/>
    <lineage>
        <taxon>Eukaryota</taxon>
        <taxon>Sar</taxon>
        <taxon>Stramenopiles</taxon>
        <taxon>Oomycota</taxon>
        <taxon>Peronosporomycetes</taxon>
        <taxon>Peronosporales</taxon>
        <taxon>Peronosporaceae</taxon>
        <taxon>Phytophthora</taxon>
    </lineage>
</organism>
<proteinExistence type="predicted"/>
<feature type="domain" description="Retroviral polymerase SH3-like" evidence="1">
    <location>
        <begin position="32"/>
        <end position="88"/>
    </location>
</feature>
<dbReference type="Proteomes" id="UP000434957">
    <property type="component" value="Unassembled WGS sequence"/>
</dbReference>
<evidence type="ECO:0000313" key="3">
    <source>
        <dbReference type="Proteomes" id="UP000434957"/>
    </source>
</evidence>
<dbReference type="InterPro" id="IPR057670">
    <property type="entry name" value="SH3_retrovirus"/>
</dbReference>
<dbReference type="Pfam" id="PF25597">
    <property type="entry name" value="SH3_retrovirus"/>
    <property type="match status" value="1"/>
</dbReference>
<gene>
    <name evidence="2" type="ORF">PR003_g16661</name>
</gene>
<accession>A0A6A4ELF4</accession>
<dbReference type="EMBL" id="QXFT01001229">
    <property type="protein sequence ID" value="KAE9324758.1"/>
    <property type="molecule type" value="Genomic_DNA"/>
</dbReference>